<dbReference type="PANTHER" id="PTHR36435:SF1">
    <property type="entry name" value="CAAX AMINO TERMINAL PROTEASE FAMILY PROTEIN"/>
    <property type="match status" value="1"/>
</dbReference>
<dbReference type="GO" id="GO:0080120">
    <property type="term" value="P:CAAX-box protein maturation"/>
    <property type="evidence" value="ECO:0007669"/>
    <property type="project" value="UniProtKB-ARBA"/>
</dbReference>
<feature type="transmembrane region" description="Helical" evidence="1">
    <location>
        <begin position="102"/>
        <end position="122"/>
    </location>
</feature>
<sequence length="184" mass="21027">MLKKIWGFVKNPVYANYSKGSSRYKNRIFFSSLFWCLAIGIVLTMCTGLITHFFSMELGEHATEELFDKSIFLIFILVSIAAPVIEETLFRGPLVFFKNSPYFKYAFYISAILFGVIHISNFEFNPQVLLLAPLLVAPQIVIGVFLGYIRVKLGLLWSILLHAAYNTVLFLPMLFARLLDIPIE</sequence>
<comment type="caution">
    <text evidence="3">The sequence shown here is derived from an EMBL/GenBank/DDBJ whole genome shotgun (WGS) entry which is preliminary data.</text>
</comment>
<proteinExistence type="predicted"/>
<evidence type="ECO:0000259" key="2">
    <source>
        <dbReference type="Pfam" id="PF02517"/>
    </source>
</evidence>
<keyword evidence="1" id="KW-1133">Transmembrane helix</keyword>
<evidence type="ECO:0000313" key="4">
    <source>
        <dbReference type="Proteomes" id="UP000590442"/>
    </source>
</evidence>
<keyword evidence="1" id="KW-0812">Transmembrane</keyword>
<feature type="transmembrane region" description="Helical" evidence="1">
    <location>
        <begin position="70"/>
        <end position="90"/>
    </location>
</feature>
<dbReference type="AlphaFoldDB" id="A0A846QX99"/>
<feature type="transmembrane region" description="Helical" evidence="1">
    <location>
        <begin position="28"/>
        <end position="50"/>
    </location>
</feature>
<name>A0A846QX99_9FLAO</name>
<keyword evidence="1" id="KW-0472">Membrane</keyword>
<keyword evidence="4" id="KW-1185">Reference proteome</keyword>
<dbReference type="InterPro" id="IPR052710">
    <property type="entry name" value="CAAX_protease"/>
</dbReference>
<protein>
    <recommendedName>
        <fullName evidence="2">CAAX prenyl protease 2/Lysostaphin resistance protein A-like domain-containing protein</fullName>
    </recommendedName>
</protein>
<evidence type="ECO:0000313" key="3">
    <source>
        <dbReference type="EMBL" id="NJB69734.1"/>
    </source>
</evidence>
<reference evidence="3 4" key="1">
    <citation type="submission" date="2020-03" db="EMBL/GenBank/DDBJ databases">
        <title>Genomic Encyclopedia of Type Strains, Phase IV (KMG-IV): sequencing the most valuable type-strain genomes for metagenomic binning, comparative biology and taxonomic classification.</title>
        <authorList>
            <person name="Goeker M."/>
        </authorList>
    </citation>
    <scope>NUCLEOTIDE SEQUENCE [LARGE SCALE GENOMIC DNA]</scope>
    <source>
        <strain evidence="3 4">DSM 29762</strain>
    </source>
</reference>
<dbReference type="GO" id="GO:0004175">
    <property type="term" value="F:endopeptidase activity"/>
    <property type="evidence" value="ECO:0007669"/>
    <property type="project" value="UniProtKB-ARBA"/>
</dbReference>
<dbReference type="RefSeq" id="WP_167959946.1">
    <property type="nucleotide sequence ID" value="NZ_JAATJJ010000001.1"/>
</dbReference>
<dbReference type="Pfam" id="PF02517">
    <property type="entry name" value="Rce1-like"/>
    <property type="match status" value="1"/>
</dbReference>
<feature type="transmembrane region" description="Helical" evidence="1">
    <location>
        <begin position="128"/>
        <end position="148"/>
    </location>
</feature>
<feature type="transmembrane region" description="Helical" evidence="1">
    <location>
        <begin position="155"/>
        <end position="175"/>
    </location>
</feature>
<dbReference type="InterPro" id="IPR003675">
    <property type="entry name" value="Rce1/LyrA-like_dom"/>
</dbReference>
<dbReference type="EMBL" id="JAATJJ010000001">
    <property type="protein sequence ID" value="NJB69734.1"/>
    <property type="molecule type" value="Genomic_DNA"/>
</dbReference>
<feature type="domain" description="CAAX prenyl protease 2/Lysostaphin resistance protein A-like" evidence="2">
    <location>
        <begin position="71"/>
        <end position="168"/>
    </location>
</feature>
<accession>A0A846QX99</accession>
<organism evidence="3 4">
    <name type="scientific">Saonia flava</name>
    <dbReference type="NCBI Taxonomy" id="523696"/>
    <lineage>
        <taxon>Bacteria</taxon>
        <taxon>Pseudomonadati</taxon>
        <taxon>Bacteroidota</taxon>
        <taxon>Flavobacteriia</taxon>
        <taxon>Flavobacteriales</taxon>
        <taxon>Flavobacteriaceae</taxon>
        <taxon>Saonia</taxon>
    </lineage>
</organism>
<dbReference type="Proteomes" id="UP000590442">
    <property type="component" value="Unassembled WGS sequence"/>
</dbReference>
<evidence type="ECO:0000256" key="1">
    <source>
        <dbReference type="SAM" id="Phobius"/>
    </source>
</evidence>
<gene>
    <name evidence="3" type="ORF">GGR42_000196</name>
</gene>
<dbReference type="PANTHER" id="PTHR36435">
    <property type="entry name" value="SLR1288 PROTEIN"/>
    <property type="match status" value="1"/>
</dbReference>